<evidence type="ECO:0000256" key="4">
    <source>
        <dbReference type="SAM" id="SignalP"/>
    </source>
</evidence>
<dbReference type="NCBIfam" id="TIGR01614">
    <property type="entry name" value="PME_inhib"/>
    <property type="match status" value="1"/>
</dbReference>
<evidence type="ECO:0000256" key="1">
    <source>
        <dbReference type="ARBA" id="ARBA00022729"/>
    </source>
</evidence>
<dbReference type="InterPro" id="IPR034086">
    <property type="entry name" value="PMEI_plant"/>
</dbReference>
<accession>A0A7N0UBV2</accession>
<feature type="signal peptide" evidence="4">
    <location>
        <begin position="1"/>
        <end position="27"/>
    </location>
</feature>
<dbReference type="InterPro" id="IPR006501">
    <property type="entry name" value="Pectinesterase_inhib_dom"/>
</dbReference>
<reference evidence="5" key="1">
    <citation type="submission" date="2021-01" db="UniProtKB">
        <authorList>
            <consortium name="EnsemblPlants"/>
        </authorList>
    </citation>
    <scope>IDENTIFICATION</scope>
</reference>
<sequence>MASSVVSLLTATLVLSLLALQPRPTDAYAARAIEWVCRRMEEFGFCHNFFYSHMDPEKDLVELMVGVTAEAALANATGSLAWIRATLANATDPDTKNSLTECENAYDLLVKAFTAADASYKKADYSDVVFQEKGTPRAQMSCQLIWSTLENLMTERNRIMRILTAMAFVSADYVNQCLTRFCPS</sequence>
<dbReference type="Gramene" id="Kaladp0060s0066.1.v1.1">
    <property type="protein sequence ID" value="Kaladp0060s0066.1.v1.1.CDS.1"/>
    <property type="gene ID" value="Kaladp0060s0066.v1.1"/>
</dbReference>
<dbReference type="OMA" id="DTYIFID"/>
<dbReference type="SUPFAM" id="SSF101148">
    <property type="entry name" value="Plant invertase/pectin methylesterase inhibitor"/>
    <property type="match status" value="1"/>
</dbReference>
<dbReference type="AlphaFoldDB" id="A0A7N0UBV2"/>
<comment type="similarity">
    <text evidence="3">Belongs to the PMEI family.</text>
</comment>
<keyword evidence="6" id="KW-1185">Reference proteome</keyword>
<evidence type="ECO:0000256" key="3">
    <source>
        <dbReference type="ARBA" id="ARBA00038471"/>
    </source>
</evidence>
<evidence type="ECO:0000313" key="6">
    <source>
        <dbReference type="Proteomes" id="UP000594263"/>
    </source>
</evidence>
<feature type="chain" id="PRO_5029873215" description="Pectinesterase inhibitor domain-containing protein" evidence="4">
    <location>
        <begin position="28"/>
        <end position="184"/>
    </location>
</feature>
<organism evidence="5 6">
    <name type="scientific">Kalanchoe fedtschenkoi</name>
    <name type="common">Lavender scallops</name>
    <name type="synonym">South American air plant</name>
    <dbReference type="NCBI Taxonomy" id="63787"/>
    <lineage>
        <taxon>Eukaryota</taxon>
        <taxon>Viridiplantae</taxon>
        <taxon>Streptophyta</taxon>
        <taxon>Embryophyta</taxon>
        <taxon>Tracheophyta</taxon>
        <taxon>Spermatophyta</taxon>
        <taxon>Magnoliopsida</taxon>
        <taxon>eudicotyledons</taxon>
        <taxon>Gunneridae</taxon>
        <taxon>Pentapetalae</taxon>
        <taxon>Saxifragales</taxon>
        <taxon>Crassulaceae</taxon>
        <taxon>Kalanchoe</taxon>
    </lineage>
</organism>
<evidence type="ECO:0008006" key="7">
    <source>
        <dbReference type="Google" id="ProtNLM"/>
    </source>
</evidence>
<keyword evidence="1 4" id="KW-0732">Signal</keyword>
<dbReference type="Proteomes" id="UP000594263">
    <property type="component" value="Unplaced"/>
</dbReference>
<dbReference type="EnsemblPlants" id="Kaladp0060s0066.1.v1.1">
    <property type="protein sequence ID" value="Kaladp0060s0066.1.v1.1.CDS.1"/>
    <property type="gene ID" value="Kaladp0060s0066.v1.1"/>
</dbReference>
<evidence type="ECO:0000313" key="5">
    <source>
        <dbReference type="EnsemblPlants" id="Kaladp0060s0066.1.v1.1.CDS.1"/>
    </source>
</evidence>
<dbReference type="InterPro" id="IPR035513">
    <property type="entry name" value="Invertase/methylesterase_inhib"/>
</dbReference>
<dbReference type="GO" id="GO:0046910">
    <property type="term" value="F:pectinesterase inhibitor activity"/>
    <property type="evidence" value="ECO:0007669"/>
    <property type="project" value="InterPro"/>
</dbReference>
<dbReference type="Gene3D" id="1.20.140.40">
    <property type="entry name" value="Invertase/pectin methylesterase inhibitor family protein"/>
    <property type="match status" value="1"/>
</dbReference>
<evidence type="ECO:0000256" key="2">
    <source>
        <dbReference type="ARBA" id="ARBA00023157"/>
    </source>
</evidence>
<keyword evidence="2" id="KW-1015">Disulfide bond</keyword>
<proteinExistence type="inferred from homology"/>
<dbReference type="InterPro" id="IPR052421">
    <property type="entry name" value="PCW_Enzyme_Inhibitor"/>
</dbReference>
<dbReference type="CDD" id="cd15797">
    <property type="entry name" value="PMEI"/>
    <property type="match status" value="1"/>
</dbReference>
<dbReference type="PANTHER" id="PTHR36710:SF1">
    <property type="entry name" value="F14J9.2 PROTEIN"/>
    <property type="match status" value="1"/>
</dbReference>
<name>A0A7N0UBV2_KALFE</name>
<dbReference type="PANTHER" id="PTHR36710">
    <property type="entry name" value="PECTINESTERASE INHIBITOR-LIKE"/>
    <property type="match status" value="1"/>
</dbReference>
<protein>
    <recommendedName>
        <fullName evidence="7">Pectinesterase inhibitor domain-containing protein</fullName>
    </recommendedName>
</protein>